<sequence length="197" mass="21188">MTEDNDTLTTDVDDTAAVDEDTVQNADEGTAATGRSSRRLILPIALAVALLASAALAAWFYFATYQPDQKVDQAVAARVIQSASDGAVALLSYTPETLDEDFTAAKSKLTGEFLNYYTRFTQEIVTPAAKQKSVKTLAVVVRSALSNLEPTKAQVLLFINQQTVSKENPDGSFTASSVKVELTKVGNDWLISSFDPV</sequence>
<feature type="region of interest" description="Disordered" evidence="3">
    <location>
        <begin position="1"/>
        <end position="30"/>
    </location>
</feature>
<comment type="subcellular location">
    <subcellularLocation>
        <location evidence="1">Membrane</location>
    </subcellularLocation>
</comment>
<keyword evidence="6" id="KW-1185">Reference proteome</keyword>
<dbReference type="Proteomes" id="UP001651690">
    <property type="component" value="Unassembled WGS sequence"/>
</dbReference>
<evidence type="ECO:0000256" key="2">
    <source>
        <dbReference type="ARBA" id="ARBA00023136"/>
    </source>
</evidence>
<gene>
    <name evidence="5" type="ORF">NM203_14270</name>
</gene>
<organism evidence="5 6">
    <name type="scientific">Mycolicibacterium arenosum</name>
    <dbReference type="NCBI Taxonomy" id="2952157"/>
    <lineage>
        <taxon>Bacteria</taxon>
        <taxon>Bacillati</taxon>
        <taxon>Actinomycetota</taxon>
        <taxon>Actinomycetes</taxon>
        <taxon>Mycobacteriales</taxon>
        <taxon>Mycobacteriaceae</taxon>
        <taxon>Mycolicibacterium</taxon>
    </lineage>
</organism>
<comment type="caution">
    <text evidence="5">The sequence shown here is derived from an EMBL/GenBank/DDBJ whole genome shotgun (WGS) entry which is preliminary data.</text>
</comment>
<dbReference type="PANTHER" id="PTHR37042:SF4">
    <property type="entry name" value="OUTER MEMBRANE PROTEIN RV1973"/>
    <property type="match status" value="1"/>
</dbReference>
<evidence type="ECO:0000256" key="4">
    <source>
        <dbReference type="SAM" id="Phobius"/>
    </source>
</evidence>
<proteinExistence type="predicted"/>
<keyword evidence="2 4" id="KW-0472">Membrane</keyword>
<reference evidence="5 6" key="1">
    <citation type="submission" date="2022-06" db="EMBL/GenBank/DDBJ databases">
        <title>Mycolicibacterium sp. CAU 1645 isolated from seawater.</title>
        <authorList>
            <person name="Kim W."/>
        </authorList>
    </citation>
    <scope>NUCLEOTIDE SEQUENCE [LARGE SCALE GENOMIC DNA]</scope>
    <source>
        <strain evidence="5 6">CAU 1645</strain>
    </source>
</reference>
<dbReference type="RefSeq" id="WP_255060643.1">
    <property type="nucleotide sequence ID" value="NZ_JANDBD010000005.1"/>
</dbReference>
<evidence type="ECO:0000313" key="5">
    <source>
        <dbReference type="EMBL" id="MCP9273354.1"/>
    </source>
</evidence>
<keyword evidence="4" id="KW-0812">Transmembrane</keyword>
<evidence type="ECO:0000313" key="6">
    <source>
        <dbReference type="Proteomes" id="UP001651690"/>
    </source>
</evidence>
<accession>A0ABT1M2H3</accession>
<protein>
    <submittedName>
        <fullName evidence="5">Twin-arginine translocation pathway signal</fullName>
    </submittedName>
</protein>
<dbReference type="PANTHER" id="PTHR37042">
    <property type="entry name" value="OUTER MEMBRANE PROTEIN RV1973"/>
    <property type="match status" value="1"/>
</dbReference>
<evidence type="ECO:0000256" key="3">
    <source>
        <dbReference type="SAM" id="MobiDB-lite"/>
    </source>
</evidence>
<feature type="transmembrane region" description="Helical" evidence="4">
    <location>
        <begin position="40"/>
        <end position="62"/>
    </location>
</feature>
<name>A0ABT1M2H3_9MYCO</name>
<keyword evidence="4" id="KW-1133">Transmembrane helix</keyword>
<dbReference type="EMBL" id="JANDBD010000005">
    <property type="protein sequence ID" value="MCP9273354.1"/>
    <property type="molecule type" value="Genomic_DNA"/>
</dbReference>
<evidence type="ECO:0000256" key="1">
    <source>
        <dbReference type="ARBA" id="ARBA00004370"/>
    </source>
</evidence>
<feature type="compositionally biased region" description="Acidic residues" evidence="3">
    <location>
        <begin position="1"/>
        <end position="22"/>
    </location>
</feature>